<evidence type="ECO:0000313" key="1">
    <source>
        <dbReference type="EMBL" id="CAN98510.1"/>
    </source>
</evidence>
<organism evidence="1 2">
    <name type="scientific">Sorangium cellulosum (strain So ce56)</name>
    <name type="common">Polyangium cellulosum (strain So ce56)</name>
    <dbReference type="NCBI Taxonomy" id="448385"/>
    <lineage>
        <taxon>Bacteria</taxon>
        <taxon>Pseudomonadati</taxon>
        <taxon>Myxococcota</taxon>
        <taxon>Polyangia</taxon>
        <taxon>Polyangiales</taxon>
        <taxon>Polyangiaceae</taxon>
        <taxon>Sorangium</taxon>
    </lineage>
</organism>
<accession>A9FTA8</accession>
<name>A9FTA8_SORC5</name>
<dbReference type="KEGG" id="scl:sce8341"/>
<proteinExistence type="predicted"/>
<gene>
    <name evidence="1" type="ordered locus">sce8341</name>
</gene>
<keyword evidence="2" id="KW-1185">Reference proteome</keyword>
<dbReference type="AlphaFoldDB" id="A9FTA8"/>
<dbReference type="HOGENOM" id="CLU_1694384_0_0_7"/>
<dbReference type="BioCyc" id="SCEL448385:SCE_RS42735-MONOMER"/>
<protein>
    <submittedName>
        <fullName evidence="1">Uncharacterized protein</fullName>
    </submittedName>
</protein>
<reference evidence="1 2" key="1">
    <citation type="journal article" date="2007" name="Nat. Biotechnol.">
        <title>Complete genome sequence of the myxobacterium Sorangium cellulosum.</title>
        <authorList>
            <person name="Schneiker S."/>
            <person name="Perlova O."/>
            <person name="Kaiser O."/>
            <person name="Gerth K."/>
            <person name="Alici A."/>
            <person name="Altmeyer M.O."/>
            <person name="Bartels D."/>
            <person name="Bekel T."/>
            <person name="Beyer S."/>
            <person name="Bode E."/>
            <person name="Bode H.B."/>
            <person name="Bolten C.J."/>
            <person name="Choudhuri J.V."/>
            <person name="Doss S."/>
            <person name="Elnakady Y.A."/>
            <person name="Frank B."/>
            <person name="Gaigalat L."/>
            <person name="Goesmann A."/>
            <person name="Groeger C."/>
            <person name="Gross F."/>
            <person name="Jelsbak L."/>
            <person name="Jelsbak L."/>
            <person name="Kalinowski J."/>
            <person name="Kegler C."/>
            <person name="Knauber T."/>
            <person name="Konietzny S."/>
            <person name="Kopp M."/>
            <person name="Krause L."/>
            <person name="Krug D."/>
            <person name="Linke B."/>
            <person name="Mahmud T."/>
            <person name="Martinez-Arias R."/>
            <person name="McHardy A.C."/>
            <person name="Merai M."/>
            <person name="Meyer F."/>
            <person name="Mormann S."/>
            <person name="Munoz-Dorado J."/>
            <person name="Perez J."/>
            <person name="Pradella S."/>
            <person name="Rachid S."/>
            <person name="Raddatz G."/>
            <person name="Rosenau F."/>
            <person name="Rueckert C."/>
            <person name="Sasse F."/>
            <person name="Scharfe M."/>
            <person name="Schuster S.C."/>
            <person name="Suen G."/>
            <person name="Treuner-Lange A."/>
            <person name="Velicer G.J."/>
            <person name="Vorholter F.-J."/>
            <person name="Weissman K.J."/>
            <person name="Welch R.D."/>
            <person name="Wenzel S.C."/>
            <person name="Whitworth D.E."/>
            <person name="Wilhelm S."/>
            <person name="Wittmann C."/>
            <person name="Bloecker H."/>
            <person name="Puehler A."/>
            <person name="Mueller R."/>
        </authorList>
    </citation>
    <scope>NUCLEOTIDE SEQUENCE [LARGE SCALE GENOMIC DNA]</scope>
    <source>
        <strain evidence="2">So ce56</strain>
    </source>
</reference>
<sequence length="155" mass="16587">MKNANVIIGFDPRQRAGWVPGVEAIHDPPAGSLQICLDSLPRPLAERPDEQRSAAERGASLAATHDTLHTELHAISYDPSTGLLHLGGRTRGTDGGTARTWLLSVDTEGELRWEFEGDVGTPGRFNAVMSLPGGGFMAAGFHDFVYAVVRPKACP</sequence>
<evidence type="ECO:0000313" key="2">
    <source>
        <dbReference type="Proteomes" id="UP000002139"/>
    </source>
</evidence>
<dbReference type="EMBL" id="AM746676">
    <property type="protein sequence ID" value="CAN98510.1"/>
    <property type="molecule type" value="Genomic_DNA"/>
</dbReference>
<dbReference type="Proteomes" id="UP000002139">
    <property type="component" value="Chromosome"/>
</dbReference>
<dbReference type="OrthoDB" id="163543at28221"/>
<dbReference type="RefSeq" id="WP_012240949.1">
    <property type="nucleotide sequence ID" value="NC_010162.1"/>
</dbReference>